<keyword evidence="3" id="KW-1185">Reference proteome</keyword>
<organism evidence="2 3">
    <name type="scientific">Streptomyces sp. 900129855</name>
    <dbReference type="NCBI Taxonomy" id="3155129"/>
    <lineage>
        <taxon>Bacteria</taxon>
        <taxon>Bacillati</taxon>
        <taxon>Actinomycetota</taxon>
        <taxon>Actinomycetes</taxon>
        <taxon>Kitasatosporales</taxon>
        <taxon>Streptomycetaceae</taxon>
        <taxon>Streptomyces</taxon>
    </lineage>
</organism>
<comment type="caution">
    <text evidence="2">The sequence shown here is derived from an EMBL/GenBank/DDBJ whole genome shotgun (WGS) entry which is preliminary data.</text>
</comment>
<reference evidence="2 3" key="1">
    <citation type="submission" date="2024-06" db="EMBL/GenBank/DDBJ databases">
        <title>The Natural Products Discovery Center: Release of the First 8490 Sequenced Strains for Exploring Actinobacteria Biosynthetic Diversity.</title>
        <authorList>
            <person name="Kalkreuter E."/>
            <person name="Kautsar S.A."/>
            <person name="Yang D."/>
            <person name="Bader C.D."/>
            <person name="Teijaro C.N."/>
            <person name="Fluegel L."/>
            <person name="Davis C.M."/>
            <person name="Simpson J.R."/>
            <person name="Lauterbach L."/>
            <person name="Steele A.D."/>
            <person name="Gui C."/>
            <person name="Meng S."/>
            <person name="Li G."/>
            <person name="Viehrig K."/>
            <person name="Ye F."/>
            <person name="Su P."/>
            <person name="Kiefer A.F."/>
            <person name="Nichols A."/>
            <person name="Cepeda A.J."/>
            <person name="Yan W."/>
            <person name="Fan B."/>
            <person name="Jiang Y."/>
            <person name="Adhikari A."/>
            <person name="Zheng C.-J."/>
            <person name="Schuster L."/>
            <person name="Cowan T.M."/>
            <person name="Smanski M.J."/>
            <person name="Chevrette M.G."/>
            <person name="De Carvalho L.P.S."/>
            <person name="Shen B."/>
        </authorList>
    </citation>
    <scope>NUCLEOTIDE SEQUENCE [LARGE SCALE GENOMIC DNA]</scope>
    <source>
        <strain evidence="2 3">NPDC033843</strain>
    </source>
</reference>
<evidence type="ECO:0000256" key="1">
    <source>
        <dbReference type="SAM" id="Phobius"/>
    </source>
</evidence>
<sequence length="171" mass="19235">MTTQAPPDVIPPLPGLGTTWYERGARYWARRVWTALLFFFVLSFICYIALRLYLGVPRSDLSPTVRTVWDWTQAAASGVAVVWGWTKQRRDHRRKLLAPPTPQQMWDAKRGDTRRAPGLARAGVLPLLIAAPVLPAIAAWGVGWFVAMLTVHEYPSEAGARLWLQRGTSRT</sequence>
<feature type="transmembrane region" description="Helical" evidence="1">
    <location>
        <begin position="68"/>
        <end position="86"/>
    </location>
</feature>
<protein>
    <submittedName>
        <fullName evidence="2">Uncharacterized protein</fullName>
    </submittedName>
</protein>
<proteinExistence type="predicted"/>
<feature type="transmembrane region" description="Helical" evidence="1">
    <location>
        <begin position="124"/>
        <end position="147"/>
    </location>
</feature>
<dbReference type="Proteomes" id="UP001550739">
    <property type="component" value="Unassembled WGS sequence"/>
</dbReference>
<accession>A0ABV2ZM93</accession>
<evidence type="ECO:0000313" key="3">
    <source>
        <dbReference type="Proteomes" id="UP001550739"/>
    </source>
</evidence>
<keyword evidence="1" id="KW-1133">Transmembrane helix</keyword>
<gene>
    <name evidence="2" type="ORF">AB0E89_24495</name>
</gene>
<keyword evidence="1" id="KW-0472">Membrane</keyword>
<dbReference type="RefSeq" id="WP_361704970.1">
    <property type="nucleotide sequence ID" value="NZ_JBEZVE010000013.1"/>
</dbReference>
<dbReference type="EMBL" id="JBEZVE010000013">
    <property type="protein sequence ID" value="MEU3783669.1"/>
    <property type="molecule type" value="Genomic_DNA"/>
</dbReference>
<keyword evidence="1" id="KW-0812">Transmembrane</keyword>
<name>A0ABV2ZM93_9ACTN</name>
<feature type="transmembrane region" description="Helical" evidence="1">
    <location>
        <begin position="32"/>
        <end position="56"/>
    </location>
</feature>
<evidence type="ECO:0000313" key="2">
    <source>
        <dbReference type="EMBL" id="MEU3783669.1"/>
    </source>
</evidence>